<gene>
    <name evidence="6" type="ORF">GGR16_002604</name>
</gene>
<dbReference type="CDD" id="cd00796">
    <property type="entry name" value="INT_Rci_Hp1_C"/>
    <property type="match status" value="1"/>
</dbReference>
<dbReference type="Gene3D" id="1.10.443.10">
    <property type="entry name" value="Intergrase catalytic core"/>
    <property type="match status" value="1"/>
</dbReference>
<reference evidence="6 7" key="1">
    <citation type="submission" date="2020-08" db="EMBL/GenBank/DDBJ databases">
        <title>Genomic Encyclopedia of Type Strains, Phase IV (KMG-IV): sequencing the most valuable type-strain genomes for metagenomic binning, comparative biology and taxonomic classification.</title>
        <authorList>
            <person name="Goeker M."/>
        </authorList>
    </citation>
    <scope>NUCLEOTIDE SEQUENCE [LARGE SCALE GENOMIC DNA]</scope>
    <source>
        <strain evidence="6 7">DSM 103737</strain>
    </source>
</reference>
<dbReference type="PROSITE" id="PS51898">
    <property type="entry name" value="TYR_RECOMBINASE"/>
    <property type="match status" value="1"/>
</dbReference>
<evidence type="ECO:0000256" key="2">
    <source>
        <dbReference type="ARBA" id="ARBA00022908"/>
    </source>
</evidence>
<dbReference type="GO" id="GO:0015074">
    <property type="term" value="P:DNA integration"/>
    <property type="evidence" value="ECO:0007669"/>
    <property type="project" value="UniProtKB-KW"/>
</dbReference>
<dbReference type="PANTHER" id="PTHR30349:SF41">
    <property type="entry name" value="INTEGRASE_RECOMBINASE PROTEIN MJ0367-RELATED"/>
    <property type="match status" value="1"/>
</dbReference>
<evidence type="ECO:0000313" key="7">
    <source>
        <dbReference type="Proteomes" id="UP000577362"/>
    </source>
</evidence>
<proteinExistence type="inferred from homology"/>
<protein>
    <submittedName>
        <fullName evidence="6">Integrase</fullName>
    </submittedName>
</protein>
<dbReference type="PANTHER" id="PTHR30349">
    <property type="entry name" value="PHAGE INTEGRASE-RELATED"/>
    <property type="match status" value="1"/>
</dbReference>
<comment type="caution">
    <text evidence="6">The sequence shown here is derived from an EMBL/GenBank/DDBJ whole genome shotgun (WGS) entry which is preliminary data.</text>
</comment>
<keyword evidence="2" id="KW-0229">DNA integration</keyword>
<name>A0A840BX79_9HYPH</name>
<dbReference type="EMBL" id="JACIEN010000003">
    <property type="protein sequence ID" value="MBB4017570.1"/>
    <property type="molecule type" value="Genomic_DNA"/>
</dbReference>
<evidence type="ECO:0000313" key="6">
    <source>
        <dbReference type="EMBL" id="MBB4017570.1"/>
    </source>
</evidence>
<dbReference type="SUPFAM" id="SSF56349">
    <property type="entry name" value="DNA breaking-rejoining enzymes"/>
    <property type="match status" value="1"/>
</dbReference>
<dbReference type="GO" id="GO:0006310">
    <property type="term" value="P:DNA recombination"/>
    <property type="evidence" value="ECO:0007669"/>
    <property type="project" value="UniProtKB-KW"/>
</dbReference>
<evidence type="ECO:0000256" key="3">
    <source>
        <dbReference type="ARBA" id="ARBA00023125"/>
    </source>
</evidence>
<evidence type="ECO:0000256" key="1">
    <source>
        <dbReference type="ARBA" id="ARBA00008857"/>
    </source>
</evidence>
<keyword evidence="7" id="KW-1185">Reference proteome</keyword>
<dbReference type="InterPro" id="IPR002104">
    <property type="entry name" value="Integrase_catalytic"/>
</dbReference>
<feature type="domain" description="Tyr recombinase" evidence="5">
    <location>
        <begin position="204"/>
        <end position="374"/>
    </location>
</feature>
<dbReference type="InterPro" id="IPR013762">
    <property type="entry name" value="Integrase-like_cat_sf"/>
</dbReference>
<evidence type="ECO:0000259" key="5">
    <source>
        <dbReference type="PROSITE" id="PS51898"/>
    </source>
</evidence>
<dbReference type="InterPro" id="IPR011010">
    <property type="entry name" value="DNA_brk_join_enz"/>
</dbReference>
<dbReference type="AlphaFoldDB" id="A0A840BX79"/>
<evidence type="ECO:0000256" key="4">
    <source>
        <dbReference type="ARBA" id="ARBA00023172"/>
    </source>
</evidence>
<dbReference type="Pfam" id="PF00589">
    <property type="entry name" value="Phage_integrase"/>
    <property type="match status" value="1"/>
</dbReference>
<accession>A0A840BX79</accession>
<keyword evidence="3" id="KW-0238">DNA-binding</keyword>
<organism evidence="6 7">
    <name type="scientific">Chelatococcus caeni</name>
    <dbReference type="NCBI Taxonomy" id="1348468"/>
    <lineage>
        <taxon>Bacteria</taxon>
        <taxon>Pseudomonadati</taxon>
        <taxon>Pseudomonadota</taxon>
        <taxon>Alphaproteobacteria</taxon>
        <taxon>Hyphomicrobiales</taxon>
        <taxon>Chelatococcaceae</taxon>
        <taxon>Chelatococcus</taxon>
    </lineage>
</organism>
<dbReference type="RefSeq" id="WP_019403039.1">
    <property type="nucleotide sequence ID" value="NZ_JACIEN010000003.1"/>
</dbReference>
<sequence length="388" mass="43815">MSRAKRDLPWVDTRGGVYYVLWSVSSVDAAGRKRTSVERLSLRTRDPDEAQTRFAAFLAEGQDVLRPAAERRGNAGLTIKQALDDYWREHVNALDDRGRPNVADPTRQENAIRHLKAFFKEDLVTDIDIPKCRAYTAARRAGTIGGGKRRKNKKGSDSTIRRELVTLHAAVEHAIKWKRLTGITVDQLPQFEYPSDRRDTEESGEAPWLTHAELAMLRAAATGRLADFIEIAYYTASRKRAVETLQWSQVRLAEGKIHLAKVGERKTKKRRPIVPIDAELRPTLERLHQEHVAEKRATDWVLGTPTSLYRPFVKLCASLGIKASPHILRHTRATHLLMDGVSIYDVARLLGDTVPTVERVYGHHSAEYLAKSIEKKKGKRNGEGREAA</sequence>
<comment type="similarity">
    <text evidence="1">Belongs to the 'phage' integrase family.</text>
</comment>
<keyword evidence="4" id="KW-0233">DNA recombination</keyword>
<dbReference type="Proteomes" id="UP000577362">
    <property type="component" value="Unassembled WGS sequence"/>
</dbReference>
<dbReference type="InterPro" id="IPR050090">
    <property type="entry name" value="Tyrosine_recombinase_XerCD"/>
</dbReference>
<dbReference type="GO" id="GO:0003677">
    <property type="term" value="F:DNA binding"/>
    <property type="evidence" value="ECO:0007669"/>
    <property type="project" value="UniProtKB-KW"/>
</dbReference>